<dbReference type="InterPro" id="IPR001034">
    <property type="entry name" value="DeoR_HTH"/>
</dbReference>
<dbReference type="PROSITE" id="PS52050">
    <property type="entry name" value="WYL"/>
    <property type="match status" value="1"/>
</dbReference>
<dbReference type="InterPro" id="IPR013196">
    <property type="entry name" value="HTH_11"/>
</dbReference>
<protein>
    <submittedName>
        <fullName evidence="4">YafY family transcriptional regulator</fullName>
    </submittedName>
</protein>
<organism evidence="4 5">
    <name type="scientific">Denitromonas halophila</name>
    <dbReference type="NCBI Taxonomy" id="1629404"/>
    <lineage>
        <taxon>Bacteria</taxon>
        <taxon>Pseudomonadati</taxon>
        <taxon>Pseudomonadota</taxon>
        <taxon>Betaproteobacteria</taxon>
        <taxon>Rhodocyclales</taxon>
        <taxon>Zoogloeaceae</taxon>
        <taxon>Denitromonas</taxon>
    </lineage>
</organism>
<accession>A0A557SDX9</accession>
<keyword evidence="2" id="KW-0804">Transcription</keyword>
<keyword evidence="1" id="KW-0805">Transcription regulation</keyword>
<dbReference type="Gene3D" id="1.10.10.10">
    <property type="entry name" value="Winged helix-like DNA-binding domain superfamily/Winged helix DNA-binding domain"/>
    <property type="match status" value="1"/>
</dbReference>
<sequence length="225" mass="24946">MRRADRLFRIVTLLGGARVMTARQLAELLEVSERTIYRDVADLIGSGTPIDGEAGVGYRLRREYRLPPLHFSEDELSALAVGLRMVGGWADPALGRAAELALARIDAVMPAARRSLRDAPVIVPGFHVSPAMVAPLASLRQAMAGAQKVRVAYVRADGEASQRVLWPLGLIFWGSSWTLGAWCELRDDFRSFRLDRIGEIAILSERFDASRGRRLQDYIDAVRCD</sequence>
<gene>
    <name evidence="4" type="ORF">FHP89_12710</name>
</gene>
<dbReference type="Pfam" id="PF08279">
    <property type="entry name" value="HTH_11"/>
    <property type="match status" value="1"/>
</dbReference>
<dbReference type="PANTHER" id="PTHR34580:SF3">
    <property type="entry name" value="PROTEIN PAFB"/>
    <property type="match status" value="1"/>
</dbReference>
<dbReference type="PROSITE" id="PS51000">
    <property type="entry name" value="HTH_DEOR_2"/>
    <property type="match status" value="1"/>
</dbReference>
<dbReference type="AlphaFoldDB" id="A0A557SDX9"/>
<evidence type="ECO:0000313" key="4">
    <source>
        <dbReference type="EMBL" id="TVO75604.1"/>
    </source>
</evidence>
<dbReference type="GO" id="GO:0003700">
    <property type="term" value="F:DNA-binding transcription factor activity"/>
    <property type="evidence" value="ECO:0007669"/>
    <property type="project" value="InterPro"/>
</dbReference>
<dbReference type="InterPro" id="IPR051534">
    <property type="entry name" value="CBASS_pafABC_assoc_protein"/>
</dbReference>
<proteinExistence type="predicted"/>
<name>A0A557SDX9_9RHOO</name>
<comment type="caution">
    <text evidence="4">The sequence shown here is derived from an EMBL/GenBank/DDBJ whole genome shotgun (WGS) entry which is preliminary data.</text>
</comment>
<dbReference type="SUPFAM" id="SSF46785">
    <property type="entry name" value="Winged helix' DNA-binding domain"/>
    <property type="match status" value="1"/>
</dbReference>
<evidence type="ECO:0000256" key="2">
    <source>
        <dbReference type="ARBA" id="ARBA00023163"/>
    </source>
</evidence>
<dbReference type="InterPro" id="IPR036388">
    <property type="entry name" value="WH-like_DNA-bd_sf"/>
</dbReference>
<dbReference type="EMBL" id="VMNI01000012">
    <property type="protein sequence ID" value="TVO75604.1"/>
    <property type="molecule type" value="Genomic_DNA"/>
</dbReference>
<evidence type="ECO:0000256" key="1">
    <source>
        <dbReference type="ARBA" id="ARBA00023015"/>
    </source>
</evidence>
<dbReference type="Proteomes" id="UP000318349">
    <property type="component" value="Unassembled WGS sequence"/>
</dbReference>
<dbReference type="InterPro" id="IPR036390">
    <property type="entry name" value="WH_DNA-bd_sf"/>
</dbReference>
<dbReference type="PANTHER" id="PTHR34580">
    <property type="match status" value="1"/>
</dbReference>
<dbReference type="Pfam" id="PF13280">
    <property type="entry name" value="WYL"/>
    <property type="match status" value="1"/>
</dbReference>
<reference evidence="4 5" key="1">
    <citation type="submission" date="2019-07" db="EMBL/GenBank/DDBJ databases">
        <title>The pathways for chlorine oxyanion respiration interact through the shared metabolite chlorate.</title>
        <authorList>
            <person name="Barnum T.P."/>
            <person name="Cheng Y."/>
            <person name="Hill K.A."/>
            <person name="Lucas L.N."/>
            <person name="Carlson H.K."/>
            <person name="Coates J.D."/>
        </authorList>
    </citation>
    <scope>NUCLEOTIDE SEQUENCE [LARGE SCALE GENOMIC DNA]</scope>
    <source>
        <strain evidence="4 5">SFB-1</strain>
    </source>
</reference>
<evidence type="ECO:0000259" key="3">
    <source>
        <dbReference type="PROSITE" id="PS51000"/>
    </source>
</evidence>
<feature type="domain" description="HTH deoR-type" evidence="3">
    <location>
        <begin position="3"/>
        <end position="58"/>
    </location>
</feature>
<dbReference type="InterPro" id="IPR026881">
    <property type="entry name" value="WYL_dom"/>
</dbReference>
<evidence type="ECO:0000313" key="5">
    <source>
        <dbReference type="Proteomes" id="UP000318349"/>
    </source>
</evidence>